<keyword evidence="7 11" id="KW-0732">Signal</keyword>
<dbReference type="PANTHER" id="PTHR30451">
    <property type="entry name" value="OUTER MEMBRANE USHER PROTEIN"/>
    <property type="match status" value="1"/>
</dbReference>
<dbReference type="Pfam" id="PF00577">
    <property type="entry name" value="Usher"/>
    <property type="match status" value="1"/>
</dbReference>
<proteinExistence type="inferred from homology"/>
<evidence type="ECO:0000256" key="9">
    <source>
        <dbReference type="ARBA" id="ARBA00023237"/>
    </source>
</evidence>
<dbReference type="Gene3D" id="2.60.40.2610">
    <property type="entry name" value="Outer membrane usher protein FimD, plug domain"/>
    <property type="match status" value="1"/>
</dbReference>
<feature type="signal peptide" evidence="11">
    <location>
        <begin position="1"/>
        <end position="21"/>
    </location>
</feature>
<dbReference type="SUPFAM" id="SSF141729">
    <property type="entry name" value="FimD N-terminal domain-like"/>
    <property type="match status" value="1"/>
</dbReference>
<evidence type="ECO:0000313" key="14">
    <source>
        <dbReference type="EMBL" id="QHM70232.1"/>
    </source>
</evidence>
<keyword evidence="9" id="KW-0998">Cell outer membrane</keyword>
<sequence>MKPGVLFVLINLTLFGTSACAQSGLRFNPAFLNGEHENNADLSWLLAGLDFPPGDYDVTVFINENYAFTGKVLFKMNEQQGEKQLTPCITPEQLAATGIDVNQAPEAASSGPQRCYVLSRFFPGITFNFDQNNLTLRFTVPQRYIKKLPRGYTSPELWEDGITAAWLNYVANGSHNVSRGTRRTRQNRIFTSLNSGINFGPWRFRDYSTWTSSNGKSQLTHIRSWLQRDVPAIQSQIWLGETYTSSQIFDAAGLRGLALSSDDNMLPASLRGYAPEVRGIANSNAIVTVHQNGNIVYQISVPPGEFILRDLYPASSGEDLLVTIKEEDGSEKRYSIPFSSNPNLVRAGQLKYSLALGRYRPTTNQSDPLFFHGEAFYGWRYGLTFFGGTQISPQYTGLALGVGQNMGRLGAFSLDATHSISQLPNDNTYNGNAIRLRYNKLIYQAGTRINFYSWRFSTKGFYTLNDTTYKKMAGSGNTLTDNNNNESIYYQNNVNLSLTRKAKNQVLLSHPLQRFGTLSLSWEKQTYWHTDKSTEGIQFAWHNTLQNITWGINYQQSTMLFDSKKDNIIALSLSVALGKPTNLTRLRYSHTHSTSSGNTHSAGLSGHLPEQNNLTYNLNQRYNARREYGGDIAMQYRGTTGDYYLSYGYSPHSRQYNYGVSGGAVLHADGVTLSQPLGNTNILIKAPGAAHVSIRNYRGIKTDGRGYAVIPYATPYQLNRVEMDITTAGHEVEINNAIVNKAPTEGALVRATIPVRVGMKAMFILRHQNGVLPFGSIVTLQNEKPNSGIVGDGGSLYLSGLPLQGKLLAVWGQDTDKFCTAEYQLSKSYYRTVTGLYSQELICR</sequence>
<dbReference type="EMBL" id="CP028271">
    <property type="protein sequence ID" value="QHM70232.1"/>
    <property type="molecule type" value="Genomic_DNA"/>
</dbReference>
<gene>
    <name evidence="14" type="primary">fimD_1</name>
    <name evidence="14" type="ORF">C7M51_00493</name>
</gene>
<evidence type="ECO:0000313" key="15">
    <source>
        <dbReference type="Proteomes" id="UP000464053"/>
    </source>
</evidence>
<evidence type="ECO:0000256" key="3">
    <source>
        <dbReference type="ARBA" id="ARBA00022448"/>
    </source>
</evidence>
<feature type="compositionally biased region" description="Low complexity" evidence="10">
    <location>
        <begin position="591"/>
        <end position="601"/>
    </location>
</feature>
<dbReference type="AlphaFoldDB" id="A0A6P1PVY4"/>
<protein>
    <submittedName>
        <fullName evidence="14">Outer membrane usher protein FimD</fullName>
    </submittedName>
</protein>
<evidence type="ECO:0000256" key="10">
    <source>
        <dbReference type="SAM" id="MobiDB-lite"/>
    </source>
</evidence>
<evidence type="ECO:0000256" key="11">
    <source>
        <dbReference type="SAM" id="SignalP"/>
    </source>
</evidence>
<dbReference type="PANTHER" id="PTHR30451:SF21">
    <property type="entry name" value="FIMBRIAL USHER DOMAIN-CONTAINING PROTEIN YDET-RELATED"/>
    <property type="match status" value="1"/>
</dbReference>
<dbReference type="InterPro" id="IPR037224">
    <property type="entry name" value="PapC_N_sf"/>
</dbReference>
<dbReference type="Proteomes" id="UP000464053">
    <property type="component" value="Chromosome"/>
</dbReference>
<dbReference type="InterPro" id="IPR043142">
    <property type="entry name" value="PapC-like_C_sf"/>
</dbReference>
<evidence type="ECO:0000256" key="7">
    <source>
        <dbReference type="ARBA" id="ARBA00022729"/>
    </source>
</evidence>
<evidence type="ECO:0000256" key="8">
    <source>
        <dbReference type="ARBA" id="ARBA00023136"/>
    </source>
</evidence>
<feature type="region of interest" description="Disordered" evidence="10">
    <location>
        <begin position="590"/>
        <end position="609"/>
    </location>
</feature>
<accession>A0A6P1PVY4</accession>
<dbReference type="FunFam" id="2.60.40.3110:FF:000001">
    <property type="entry name" value="Putative fimbrial outer membrane usher"/>
    <property type="match status" value="1"/>
</dbReference>
<dbReference type="Gene3D" id="2.60.40.2070">
    <property type="match status" value="1"/>
</dbReference>
<dbReference type="InterPro" id="IPR025885">
    <property type="entry name" value="PapC_N"/>
</dbReference>
<dbReference type="InterPro" id="IPR042186">
    <property type="entry name" value="FimD_plug_dom"/>
</dbReference>
<dbReference type="Pfam" id="PF13953">
    <property type="entry name" value="PapC_C"/>
    <property type="match status" value="1"/>
</dbReference>
<keyword evidence="4" id="KW-1134">Transmembrane beta strand</keyword>
<dbReference type="GO" id="GO:0015473">
    <property type="term" value="F:fimbrial usher porin activity"/>
    <property type="evidence" value="ECO:0007669"/>
    <property type="project" value="InterPro"/>
</dbReference>
<keyword evidence="5" id="KW-1029">Fimbrium biogenesis</keyword>
<dbReference type="GO" id="GO:0009279">
    <property type="term" value="C:cell outer membrane"/>
    <property type="evidence" value="ECO:0007669"/>
    <property type="project" value="UniProtKB-SubCell"/>
</dbReference>
<dbReference type="PROSITE" id="PS51257">
    <property type="entry name" value="PROKAR_LIPOPROTEIN"/>
    <property type="match status" value="1"/>
</dbReference>
<keyword evidence="3" id="KW-0813">Transport</keyword>
<comment type="subcellular location">
    <subcellularLocation>
        <location evidence="1">Cell outer membrane</location>
        <topology evidence="1">Multi-pass membrane protein</topology>
    </subcellularLocation>
</comment>
<keyword evidence="8" id="KW-0472">Membrane</keyword>
<dbReference type="KEGG" id="mint:C7M51_00493"/>
<comment type="similarity">
    <text evidence="2">Belongs to the fimbrial export usher family.</text>
</comment>
<dbReference type="RefSeq" id="WP_160620207.1">
    <property type="nucleotide sequence ID" value="NZ_CP028271.1"/>
</dbReference>
<dbReference type="Gene3D" id="3.10.20.410">
    <property type="match status" value="1"/>
</dbReference>
<evidence type="ECO:0000256" key="4">
    <source>
        <dbReference type="ARBA" id="ARBA00022452"/>
    </source>
</evidence>
<dbReference type="InterPro" id="IPR025949">
    <property type="entry name" value="PapC-like_C"/>
</dbReference>
<evidence type="ECO:0000256" key="1">
    <source>
        <dbReference type="ARBA" id="ARBA00004571"/>
    </source>
</evidence>
<reference evidence="14 15" key="1">
    <citation type="submission" date="2018-03" db="EMBL/GenBank/DDBJ databases">
        <title>Pantoea intestinalis SRCM103226 isolated form the mealworm.</title>
        <authorList>
            <person name="Jeong D.-Y."/>
            <person name="Kim J.W."/>
        </authorList>
    </citation>
    <scope>NUCLEOTIDE SEQUENCE [LARGE SCALE GENOMIC DNA]</scope>
    <source>
        <strain evidence="14 15">SRCM103226</strain>
    </source>
</reference>
<keyword evidence="15" id="KW-1185">Reference proteome</keyword>
<feature type="domain" description="PapC N-terminal" evidence="13">
    <location>
        <begin position="27"/>
        <end position="172"/>
    </location>
</feature>
<keyword evidence="6" id="KW-0812">Transmembrane</keyword>
<dbReference type="OrthoDB" id="6554712at2"/>
<dbReference type="Gene3D" id="2.60.40.3110">
    <property type="match status" value="1"/>
</dbReference>
<organism evidence="14 15">
    <name type="scientific">Mixta intestinalis</name>
    <dbReference type="NCBI Taxonomy" id="1615494"/>
    <lineage>
        <taxon>Bacteria</taxon>
        <taxon>Pseudomonadati</taxon>
        <taxon>Pseudomonadota</taxon>
        <taxon>Gammaproteobacteria</taxon>
        <taxon>Enterobacterales</taxon>
        <taxon>Erwiniaceae</taxon>
        <taxon>Mixta</taxon>
    </lineage>
</organism>
<evidence type="ECO:0000256" key="2">
    <source>
        <dbReference type="ARBA" id="ARBA00008064"/>
    </source>
</evidence>
<feature type="domain" description="PapC-like C-terminal" evidence="12">
    <location>
        <begin position="765"/>
        <end position="826"/>
    </location>
</feature>
<evidence type="ECO:0000259" key="13">
    <source>
        <dbReference type="Pfam" id="PF13954"/>
    </source>
</evidence>
<evidence type="ECO:0000256" key="6">
    <source>
        <dbReference type="ARBA" id="ARBA00022692"/>
    </source>
</evidence>
<evidence type="ECO:0000256" key="5">
    <source>
        <dbReference type="ARBA" id="ARBA00022558"/>
    </source>
</evidence>
<dbReference type="GO" id="GO:0009297">
    <property type="term" value="P:pilus assembly"/>
    <property type="evidence" value="ECO:0007669"/>
    <property type="project" value="InterPro"/>
</dbReference>
<dbReference type="InterPro" id="IPR000015">
    <property type="entry name" value="Fimb_usher"/>
</dbReference>
<evidence type="ECO:0000259" key="12">
    <source>
        <dbReference type="Pfam" id="PF13953"/>
    </source>
</evidence>
<dbReference type="Pfam" id="PF13954">
    <property type="entry name" value="PapC_N"/>
    <property type="match status" value="1"/>
</dbReference>
<name>A0A6P1PVY4_9GAMM</name>
<feature type="chain" id="PRO_5026943896" evidence="11">
    <location>
        <begin position="22"/>
        <end position="844"/>
    </location>
</feature>